<comment type="caution">
    <text evidence="3">The sequence shown here is derived from an EMBL/GenBank/DDBJ whole genome shotgun (WGS) entry which is preliminary data.</text>
</comment>
<dbReference type="PANTHER" id="PTHR12993:SF28">
    <property type="entry name" value="LMBE FAMILY PROTEIN"/>
    <property type="match status" value="1"/>
</dbReference>
<reference evidence="3" key="1">
    <citation type="submission" date="2023-09" db="EMBL/GenBank/DDBJ databases">
        <title>30 novel species of actinomycetes from the DSMZ collection.</title>
        <authorList>
            <person name="Nouioui I."/>
        </authorList>
    </citation>
    <scope>NUCLEOTIDE SEQUENCE</scope>
    <source>
        <strain evidence="3">DSM 115977</strain>
    </source>
</reference>
<dbReference type="EMBL" id="JAVRFL010000061">
    <property type="protein sequence ID" value="MDT0533274.1"/>
    <property type="molecule type" value="Genomic_DNA"/>
</dbReference>
<gene>
    <name evidence="3" type="ORF">RM555_30235</name>
</gene>
<dbReference type="InterPro" id="IPR003737">
    <property type="entry name" value="GlcNAc_PI_deacetylase-related"/>
</dbReference>
<keyword evidence="1" id="KW-0862">Zinc</keyword>
<dbReference type="Pfam" id="PF02585">
    <property type="entry name" value="PIG-L"/>
    <property type="match status" value="1"/>
</dbReference>
<organism evidence="3 4">
    <name type="scientific">Micromonospora reichwaldensis</name>
    <dbReference type="NCBI Taxonomy" id="3075516"/>
    <lineage>
        <taxon>Bacteria</taxon>
        <taxon>Bacillati</taxon>
        <taxon>Actinomycetota</taxon>
        <taxon>Actinomycetes</taxon>
        <taxon>Micromonosporales</taxon>
        <taxon>Micromonosporaceae</taxon>
        <taxon>Micromonospora</taxon>
    </lineage>
</organism>
<dbReference type="Proteomes" id="UP001180973">
    <property type="component" value="Unassembled WGS sequence"/>
</dbReference>
<evidence type="ECO:0000313" key="4">
    <source>
        <dbReference type="Proteomes" id="UP001180973"/>
    </source>
</evidence>
<protein>
    <submittedName>
        <fullName evidence="3">PIG-L deacetylase family protein</fullName>
    </submittedName>
</protein>
<dbReference type="InterPro" id="IPR024078">
    <property type="entry name" value="LmbE-like_dom_sf"/>
</dbReference>
<dbReference type="Gene3D" id="3.40.50.10320">
    <property type="entry name" value="LmbE-like"/>
    <property type="match status" value="1"/>
</dbReference>
<keyword evidence="4" id="KW-1185">Reference proteome</keyword>
<evidence type="ECO:0000313" key="3">
    <source>
        <dbReference type="EMBL" id="MDT0533274.1"/>
    </source>
</evidence>
<dbReference type="SUPFAM" id="SSF102588">
    <property type="entry name" value="LmbE-like"/>
    <property type="match status" value="1"/>
</dbReference>
<proteinExistence type="predicted"/>
<feature type="region of interest" description="Disordered" evidence="2">
    <location>
        <begin position="1"/>
        <end position="20"/>
    </location>
</feature>
<accession>A0ABU2X622</accession>
<name>A0ABU2X622_9ACTN</name>
<sequence length="259" mass="28288">MVLPEQEVAMTEPTGPRPLEPVTEQWQRALAIVAHPDDLEFGAAAAVARWTAQGRQVVYCLVTSGEAGIDAMPPPRAREVREREQRESAALVGVGTVEFLGLPDGVLEYGVPLRRALAGVVRRHRPEIVITNNFRDTWDGAYALNQADHIATGRAVLDAVRDAGNRWVFPEQLVDGIEPWNGVRQVWAASSPLAAHGVDVTDTFARGVASLRAHDAYLSGLGDGSFDPEEFLEGLCRPVGARLGVRYGTAFEVFHFDLW</sequence>
<dbReference type="PANTHER" id="PTHR12993">
    <property type="entry name" value="N-ACETYLGLUCOSAMINYL-PHOSPHATIDYLINOSITOL DE-N-ACETYLASE-RELATED"/>
    <property type="match status" value="1"/>
</dbReference>
<evidence type="ECO:0000256" key="2">
    <source>
        <dbReference type="SAM" id="MobiDB-lite"/>
    </source>
</evidence>
<dbReference type="RefSeq" id="WP_311414906.1">
    <property type="nucleotide sequence ID" value="NZ_JAVRFL010000061.1"/>
</dbReference>
<evidence type="ECO:0000256" key="1">
    <source>
        <dbReference type="ARBA" id="ARBA00022833"/>
    </source>
</evidence>